<evidence type="ECO:0000313" key="1">
    <source>
        <dbReference type="EMBL" id="CAG8974385.1"/>
    </source>
</evidence>
<dbReference type="EMBL" id="CAJVRM010000102">
    <property type="protein sequence ID" value="CAG8974385.1"/>
    <property type="molecule type" value="Genomic_DNA"/>
</dbReference>
<protein>
    <submittedName>
        <fullName evidence="1">Uncharacterized protein</fullName>
    </submittedName>
</protein>
<comment type="caution">
    <text evidence="1">The sequence shown here is derived from an EMBL/GenBank/DDBJ whole genome shotgun (WGS) entry which is preliminary data.</text>
</comment>
<dbReference type="OrthoDB" id="10317866at2759"/>
<dbReference type="AlphaFoldDB" id="A0A9N9PZY6"/>
<reference evidence="1" key="1">
    <citation type="submission" date="2021-07" db="EMBL/GenBank/DDBJ databases">
        <authorList>
            <person name="Durling M."/>
        </authorList>
    </citation>
    <scope>NUCLEOTIDE SEQUENCE</scope>
</reference>
<gene>
    <name evidence="1" type="ORF">HYALB_00010636</name>
</gene>
<accession>A0A9N9PZY6</accession>
<evidence type="ECO:0000313" key="2">
    <source>
        <dbReference type="Proteomes" id="UP000701801"/>
    </source>
</evidence>
<name>A0A9N9PZY6_9HELO</name>
<sequence length="100" mass="11149">MALQDLIDHLMITPMCGVAARQCIFVACNNRGAPPVDGDVIEFCSGTLIKVFERSKEIVRSTTTPREKTMFLVSISVQQKTGVYLYAEKEAHAKKMPPYL</sequence>
<dbReference type="Proteomes" id="UP000701801">
    <property type="component" value="Unassembled WGS sequence"/>
</dbReference>
<organism evidence="1 2">
    <name type="scientific">Hymenoscyphus albidus</name>
    <dbReference type="NCBI Taxonomy" id="595503"/>
    <lineage>
        <taxon>Eukaryota</taxon>
        <taxon>Fungi</taxon>
        <taxon>Dikarya</taxon>
        <taxon>Ascomycota</taxon>
        <taxon>Pezizomycotina</taxon>
        <taxon>Leotiomycetes</taxon>
        <taxon>Helotiales</taxon>
        <taxon>Helotiaceae</taxon>
        <taxon>Hymenoscyphus</taxon>
    </lineage>
</organism>
<proteinExistence type="predicted"/>
<keyword evidence="2" id="KW-1185">Reference proteome</keyword>